<gene>
    <name evidence="1" type="ORF">TVAG_444130</name>
</gene>
<dbReference type="KEGG" id="tva:4771103"/>
<keyword evidence="2" id="KW-1185">Reference proteome</keyword>
<sequence>MLEFVFQGKCEYLYKPAQLLAKDMSMLHIPSERIALKEKFRDEHLEELKQKAYEMGVRLANE</sequence>
<dbReference type="InParanoid" id="A2E2F5"/>
<dbReference type="VEuPathDB" id="TrichDB:TVAG_444130"/>
<dbReference type="SMR" id="A2E2F5"/>
<accession>A2E2F5</accession>
<reference evidence="1" key="2">
    <citation type="journal article" date="2007" name="Science">
        <title>Draft genome sequence of the sexually transmitted pathogen Trichomonas vaginalis.</title>
        <authorList>
            <person name="Carlton J.M."/>
            <person name="Hirt R.P."/>
            <person name="Silva J.C."/>
            <person name="Delcher A.L."/>
            <person name="Schatz M."/>
            <person name="Zhao Q."/>
            <person name="Wortman J.R."/>
            <person name="Bidwell S.L."/>
            <person name="Alsmark U.C.M."/>
            <person name="Besteiro S."/>
            <person name="Sicheritz-Ponten T."/>
            <person name="Noel C.J."/>
            <person name="Dacks J.B."/>
            <person name="Foster P.G."/>
            <person name="Simillion C."/>
            <person name="Van de Peer Y."/>
            <person name="Miranda-Saavedra D."/>
            <person name="Barton G.J."/>
            <person name="Westrop G.D."/>
            <person name="Mueller S."/>
            <person name="Dessi D."/>
            <person name="Fiori P.L."/>
            <person name="Ren Q."/>
            <person name="Paulsen I."/>
            <person name="Zhang H."/>
            <person name="Bastida-Corcuera F.D."/>
            <person name="Simoes-Barbosa A."/>
            <person name="Brown M.T."/>
            <person name="Hayes R.D."/>
            <person name="Mukherjee M."/>
            <person name="Okumura C.Y."/>
            <person name="Schneider R."/>
            <person name="Smith A.J."/>
            <person name="Vanacova S."/>
            <person name="Villalvazo M."/>
            <person name="Haas B.J."/>
            <person name="Pertea M."/>
            <person name="Feldblyum T.V."/>
            <person name="Utterback T.R."/>
            <person name="Shu C.L."/>
            <person name="Osoegawa K."/>
            <person name="de Jong P.J."/>
            <person name="Hrdy I."/>
            <person name="Horvathova L."/>
            <person name="Zubacova Z."/>
            <person name="Dolezal P."/>
            <person name="Malik S.B."/>
            <person name="Logsdon J.M. Jr."/>
            <person name="Henze K."/>
            <person name="Gupta A."/>
            <person name="Wang C.C."/>
            <person name="Dunne R.L."/>
            <person name="Upcroft J.A."/>
            <person name="Upcroft P."/>
            <person name="White O."/>
            <person name="Salzberg S.L."/>
            <person name="Tang P."/>
            <person name="Chiu C.-H."/>
            <person name="Lee Y.-S."/>
            <person name="Embley T.M."/>
            <person name="Coombs G.H."/>
            <person name="Mottram J.C."/>
            <person name="Tachezy J."/>
            <person name="Fraser-Liggett C.M."/>
            <person name="Johnson P.J."/>
        </authorList>
    </citation>
    <scope>NUCLEOTIDE SEQUENCE [LARGE SCALE GENOMIC DNA]</scope>
    <source>
        <strain evidence="1">G3</strain>
    </source>
</reference>
<dbReference type="AlphaFoldDB" id="A2E2F5"/>
<evidence type="ECO:0000313" key="2">
    <source>
        <dbReference type="Proteomes" id="UP000001542"/>
    </source>
</evidence>
<dbReference type="VEuPathDB" id="TrichDB:TVAGG3_0305600"/>
<proteinExistence type="predicted"/>
<evidence type="ECO:0000313" key="1">
    <source>
        <dbReference type="EMBL" id="EAY13130.1"/>
    </source>
</evidence>
<organism evidence="1 2">
    <name type="scientific">Trichomonas vaginalis (strain ATCC PRA-98 / G3)</name>
    <dbReference type="NCBI Taxonomy" id="412133"/>
    <lineage>
        <taxon>Eukaryota</taxon>
        <taxon>Metamonada</taxon>
        <taxon>Parabasalia</taxon>
        <taxon>Trichomonadida</taxon>
        <taxon>Trichomonadidae</taxon>
        <taxon>Trichomonas</taxon>
    </lineage>
</organism>
<dbReference type="EMBL" id="DS113290">
    <property type="protein sequence ID" value="EAY13130.1"/>
    <property type="molecule type" value="Genomic_DNA"/>
</dbReference>
<dbReference type="RefSeq" id="XP_001325353.1">
    <property type="nucleotide sequence ID" value="XM_001325318.1"/>
</dbReference>
<protein>
    <submittedName>
        <fullName evidence="1">Uncharacterized protein</fullName>
    </submittedName>
</protein>
<reference evidence="1" key="1">
    <citation type="submission" date="2006-10" db="EMBL/GenBank/DDBJ databases">
        <authorList>
            <person name="Amadeo P."/>
            <person name="Zhao Q."/>
            <person name="Wortman J."/>
            <person name="Fraser-Liggett C."/>
            <person name="Carlton J."/>
        </authorList>
    </citation>
    <scope>NUCLEOTIDE SEQUENCE</scope>
    <source>
        <strain evidence="1">G3</strain>
    </source>
</reference>
<name>A2E2F5_TRIV3</name>
<dbReference type="Proteomes" id="UP000001542">
    <property type="component" value="Unassembled WGS sequence"/>
</dbReference>